<dbReference type="EMBL" id="BK014135">
    <property type="protein sequence ID" value="DAD52543.1"/>
    <property type="molecule type" value="Genomic_RNA"/>
</dbReference>
<keyword evidence="1" id="KW-0167">Capsid protein</keyword>
<protein>
    <submittedName>
        <fullName evidence="1">Coat protein</fullName>
    </submittedName>
</protein>
<organism evidence="1 2">
    <name type="scientific">ssRNA phage SRR6254353_2</name>
    <dbReference type="NCBI Taxonomy" id="2786494"/>
    <lineage>
        <taxon>Viruses</taxon>
        <taxon>Riboviria</taxon>
        <taxon>Orthornavirae</taxon>
        <taxon>Lenarviricota</taxon>
        <taxon>Leviviricetes</taxon>
        <taxon>Timlovirales</taxon>
        <taxon>Steitzviridae</taxon>
        <taxon>Fudhoevirus</taxon>
        <taxon>Fudhoevirus lutadaptatum</taxon>
    </lineage>
</organism>
<reference evidence="1" key="1">
    <citation type="submission" date="2020-09" db="EMBL/GenBank/DDBJ databases">
        <title>Leviviricetes taxonomy.</title>
        <authorList>
            <person name="Stockdale S.R."/>
            <person name="Callanan J."/>
            <person name="Adriaenssens E.M."/>
            <person name="Kuhn J.H."/>
            <person name="Rumnieks J."/>
            <person name="Shkoporov A."/>
            <person name="Draper L.A."/>
            <person name="Ross P."/>
            <person name="Hill C."/>
        </authorList>
    </citation>
    <scope>NUCLEOTIDE SEQUENCE</scope>
</reference>
<evidence type="ECO:0000313" key="1">
    <source>
        <dbReference type="EMBL" id="DAD52543.1"/>
    </source>
</evidence>
<dbReference type="Proteomes" id="UP000676463">
    <property type="component" value="Segment"/>
</dbReference>
<gene>
    <name evidence="1" type="primary">SRR6254353_2_3</name>
</gene>
<dbReference type="KEGG" id="vg:80401189"/>
<keyword evidence="1" id="KW-0946">Virion</keyword>
<dbReference type="RefSeq" id="YP_010771480.1">
    <property type="nucleotide sequence ID" value="NC_074579.1"/>
</dbReference>
<evidence type="ECO:0000313" key="2">
    <source>
        <dbReference type="Proteomes" id="UP000676463"/>
    </source>
</evidence>
<name>A0A8S5L5B7_9VIRU</name>
<keyword evidence="2" id="KW-1185">Reference proteome</keyword>
<accession>A0A8S5L5B7</accession>
<dbReference type="GeneID" id="80401189"/>
<proteinExistence type="predicted"/>
<dbReference type="GO" id="GO:0019028">
    <property type="term" value="C:viral capsid"/>
    <property type="evidence" value="ECO:0007669"/>
    <property type="project" value="UniProtKB-KW"/>
</dbReference>
<sequence length="122" mass="13543">MFADPITITINAVNKNLARVFQPIPGGPSRFAMADESFIAEISHQIVKGKRERHLWKVTQKAITANPFVPAENIENYASCYLVLDNPRQGFTDTELQYLVQGTTSFIASVAGNRDKFINGEA</sequence>